<gene>
    <name evidence="2" type="ORF">ISP19_10950</name>
</gene>
<dbReference type="InterPro" id="IPR009883">
    <property type="entry name" value="YgfX"/>
</dbReference>
<evidence type="ECO:0000313" key="2">
    <source>
        <dbReference type="EMBL" id="MBM7125886.1"/>
    </source>
</evidence>
<organism evidence="2 3">
    <name type="scientific">Dyella flava</name>
    <dbReference type="NCBI Taxonomy" id="1920170"/>
    <lineage>
        <taxon>Bacteria</taxon>
        <taxon>Pseudomonadati</taxon>
        <taxon>Pseudomonadota</taxon>
        <taxon>Gammaproteobacteria</taxon>
        <taxon>Lysobacterales</taxon>
        <taxon>Rhodanobacteraceae</taxon>
        <taxon>Dyella</taxon>
    </lineage>
</organism>
<dbReference type="Proteomes" id="UP001430149">
    <property type="component" value="Unassembled WGS sequence"/>
</dbReference>
<keyword evidence="1" id="KW-0812">Transmembrane</keyword>
<dbReference type="RefSeq" id="WP_204681931.1">
    <property type="nucleotide sequence ID" value="NZ_BSNR01000001.1"/>
</dbReference>
<reference evidence="2" key="1">
    <citation type="submission" date="2020-10" db="EMBL/GenBank/DDBJ databases">
        <title>Phylogeny of dyella-like bacteria.</title>
        <authorList>
            <person name="Fu J."/>
        </authorList>
    </citation>
    <scope>NUCLEOTIDE SEQUENCE</scope>
    <source>
        <strain evidence="2">DHOC52</strain>
    </source>
</reference>
<evidence type="ECO:0008006" key="4">
    <source>
        <dbReference type="Google" id="ProtNLM"/>
    </source>
</evidence>
<feature type="transmembrane region" description="Helical" evidence="1">
    <location>
        <begin position="20"/>
        <end position="53"/>
    </location>
</feature>
<comment type="caution">
    <text evidence="2">The sequence shown here is derived from an EMBL/GenBank/DDBJ whole genome shotgun (WGS) entry which is preliminary data.</text>
</comment>
<dbReference type="EMBL" id="JADIKE010000035">
    <property type="protein sequence ID" value="MBM7125886.1"/>
    <property type="molecule type" value="Genomic_DNA"/>
</dbReference>
<keyword evidence="1" id="KW-0472">Membrane</keyword>
<name>A0ABS2K3S0_9GAMM</name>
<sequence length="140" mass="15601">MTSAPAIGFEYRPSRRVSRLFALVTLSALLAMALSGMPWMLQVIGAIAVILAGRYAIRRLRLPICAVGWAKGGWTLHGLDGADDSALLLSSRVMGHLVLLRLASQRYGKLTLWLMPDNSDADIRRRLRMRLAIRQMAREE</sequence>
<dbReference type="Pfam" id="PF07254">
    <property type="entry name" value="Cpta_toxin"/>
    <property type="match status" value="1"/>
</dbReference>
<accession>A0ABS2K3S0</accession>
<evidence type="ECO:0000313" key="3">
    <source>
        <dbReference type="Proteomes" id="UP001430149"/>
    </source>
</evidence>
<keyword evidence="1" id="KW-1133">Transmembrane helix</keyword>
<protein>
    <recommendedName>
        <fullName evidence="4">Toxin CptA</fullName>
    </recommendedName>
</protein>
<proteinExistence type="predicted"/>
<keyword evidence="3" id="KW-1185">Reference proteome</keyword>
<evidence type="ECO:0000256" key="1">
    <source>
        <dbReference type="SAM" id="Phobius"/>
    </source>
</evidence>